<evidence type="ECO:0000256" key="5">
    <source>
        <dbReference type="ARBA" id="ARBA00023125"/>
    </source>
</evidence>
<feature type="domain" description="HTH araC/xylS-type" evidence="9">
    <location>
        <begin position="1249"/>
        <end position="1348"/>
    </location>
</feature>
<evidence type="ECO:0000256" key="8">
    <source>
        <dbReference type="SAM" id="Phobius"/>
    </source>
</evidence>
<dbReference type="InterPro" id="IPR003594">
    <property type="entry name" value="HATPase_dom"/>
</dbReference>
<protein>
    <recommendedName>
        <fullName evidence="2">histidine kinase</fullName>
        <ecNumber evidence="2">2.7.13.3</ecNumber>
    </recommendedName>
</protein>
<dbReference type="Pfam" id="PF00072">
    <property type="entry name" value="Response_reg"/>
    <property type="match status" value="1"/>
</dbReference>
<name>A0A1X7KT19_9FLAO</name>
<proteinExistence type="predicted"/>
<dbReference type="InterPro" id="IPR018060">
    <property type="entry name" value="HTH_AraC"/>
</dbReference>
<evidence type="ECO:0000256" key="1">
    <source>
        <dbReference type="ARBA" id="ARBA00000085"/>
    </source>
</evidence>
<feature type="domain" description="Histidine kinase" evidence="10">
    <location>
        <begin position="845"/>
        <end position="1057"/>
    </location>
</feature>
<dbReference type="Pfam" id="PF00512">
    <property type="entry name" value="HisKA"/>
    <property type="match status" value="1"/>
</dbReference>
<dbReference type="InterPro" id="IPR011110">
    <property type="entry name" value="Reg_prop"/>
</dbReference>
<keyword evidence="3 7" id="KW-0597">Phosphoprotein</keyword>
<evidence type="ECO:0000313" key="13">
    <source>
        <dbReference type="Proteomes" id="UP000193420"/>
    </source>
</evidence>
<keyword evidence="13" id="KW-1185">Reference proteome</keyword>
<dbReference type="PROSITE" id="PS50110">
    <property type="entry name" value="RESPONSE_REGULATORY"/>
    <property type="match status" value="1"/>
</dbReference>
<comment type="catalytic activity">
    <reaction evidence="1">
        <text>ATP + protein L-histidine = ADP + protein N-phospho-L-histidine.</text>
        <dbReference type="EC" id="2.7.13.3"/>
    </reaction>
</comment>
<dbReference type="SMART" id="SM00387">
    <property type="entry name" value="HATPase_c"/>
    <property type="match status" value="1"/>
</dbReference>
<dbReference type="SUPFAM" id="SSF52172">
    <property type="entry name" value="CheY-like"/>
    <property type="match status" value="1"/>
</dbReference>
<dbReference type="OrthoDB" id="358279at2"/>
<keyword evidence="4" id="KW-0805">Transcription regulation</keyword>
<dbReference type="RefSeq" id="WP_085500045.1">
    <property type="nucleotide sequence ID" value="NZ_FXAO01000007.1"/>
</dbReference>
<dbReference type="InterPro" id="IPR003661">
    <property type="entry name" value="HisK_dim/P_dom"/>
</dbReference>
<evidence type="ECO:0000313" key="12">
    <source>
        <dbReference type="EMBL" id="SMG44512.1"/>
    </source>
</evidence>
<dbReference type="GO" id="GO:0003700">
    <property type="term" value="F:DNA-binding transcription factor activity"/>
    <property type="evidence" value="ECO:0007669"/>
    <property type="project" value="InterPro"/>
</dbReference>
<dbReference type="Pfam" id="PF12833">
    <property type="entry name" value="HTH_18"/>
    <property type="match status" value="1"/>
</dbReference>
<dbReference type="SMART" id="SM00342">
    <property type="entry name" value="HTH_ARAC"/>
    <property type="match status" value="1"/>
</dbReference>
<dbReference type="Pfam" id="PF02518">
    <property type="entry name" value="HATPase_c"/>
    <property type="match status" value="1"/>
</dbReference>
<feature type="domain" description="Response regulatory" evidence="11">
    <location>
        <begin position="1102"/>
        <end position="1217"/>
    </location>
</feature>
<reference evidence="13" key="1">
    <citation type="submission" date="2017-04" db="EMBL/GenBank/DDBJ databases">
        <authorList>
            <person name="Varghese N."/>
            <person name="Submissions S."/>
        </authorList>
    </citation>
    <scope>NUCLEOTIDE SEQUENCE [LARGE SCALE GENOMIC DNA]</scope>
    <source>
        <strain evidence="13">DSM 19835</strain>
    </source>
</reference>
<dbReference type="PANTHER" id="PTHR43547:SF2">
    <property type="entry name" value="HYBRID SIGNAL TRANSDUCTION HISTIDINE KINASE C"/>
    <property type="match status" value="1"/>
</dbReference>
<dbReference type="GO" id="GO:0043565">
    <property type="term" value="F:sequence-specific DNA binding"/>
    <property type="evidence" value="ECO:0007669"/>
    <property type="project" value="InterPro"/>
</dbReference>
<dbReference type="Pfam" id="PF07494">
    <property type="entry name" value="Reg_prop"/>
    <property type="match status" value="6"/>
</dbReference>
<dbReference type="EMBL" id="FXAO01000007">
    <property type="protein sequence ID" value="SMG44512.1"/>
    <property type="molecule type" value="Genomic_DNA"/>
</dbReference>
<dbReference type="SMART" id="SM00388">
    <property type="entry name" value="HisKA"/>
    <property type="match status" value="1"/>
</dbReference>
<keyword evidence="12" id="KW-0418">Kinase</keyword>
<dbReference type="STRING" id="188872.SAMN03080602_03319"/>
<feature type="modified residue" description="4-aspartylphosphate" evidence="7">
    <location>
        <position position="1150"/>
    </location>
</feature>
<dbReference type="PANTHER" id="PTHR43547">
    <property type="entry name" value="TWO-COMPONENT HISTIDINE KINASE"/>
    <property type="match status" value="1"/>
</dbReference>
<keyword evidence="6" id="KW-0804">Transcription</keyword>
<sequence>MEPTVEKIKSTNHIFILFVGAICFISAQFLYSQDQIKFRQLSVNDGLSQNSAVSIAQDSIGFMWIATQDGLNKYDGNTFSIYPFTFVDVTRATHSYLGKVYVDRKGHVWAIPNDRIPYKLETQSNVFVPLQGINDASSIFMDEDYNLWIGTYSNGLFVKRADKEGVSQIFSSNIAGGTIYNITQNDMGALLLSMDNEIVEYDYNKLRLRKLKAKTATGNPVYTNYSDIVIDKQSKQWIGTFGAGLYFRNSGEGVFSRLEDMDFKDSLPSDLNITDLHLDAMERLWVATYGQGLYLVNFEQLSIAHFNTAKHNPTALHYNDILSIYEDYSGTLWFGTDGAGVSYYDQYLEKFNSFTDYQTPENISIDVVRSIVVDRENSVWIGTSGKGLTQYIPEDDRWRTFKAGAKNENTISSDRVMSLMIDKEGNLWIGTQDGGLNMRDPQGEFLHFSDFNENVLSANTIWSIYQDDEDRIWLGTRDDGLIQFDKVKGEVKRYDYDPNLQNGIPSNNVRVVTSDGKGNLWIGTEGHGISKFNIREETFTNHQFATTENSLSSNRIKSLYYAPNDILWIGTNGSGLNAYDIENNLFYEYSVRDGLANNVIYGILPDNEGSLWLSSNKGITKFTPAATFEAAPSIVNYNNYEGLATEFNTGAYFKDGNGNLYFGGLDGFYWFKPNKIKENTIVPKIAITGFDVYNAAFPITEGLALKANQNTLSFSFSGLQFSLPEKNQYQYRLVNFDSDWVYAGQKNFARYTRLPPGNYEFQVKASNYDGVWNNDPVGFSFSIMSPWYLTPMAKFSYVILFLLLAYGIYSYLKWQWQLQLNLRLKMEETERFKKLNRFKSKLYTDISHEFRTPLTLISGPVDAKLSRGGLSDMDFANFSMIKRNINRLIALVDQLLHLAKLEKGKLKLKISKGDMGLFLGMLTTSFRYRASIRKVDYVVEIDDLRSVWFDEDALEKIIINLLSNAFKYVSEGGNCQFMARKDGGNVQISVKNTVSQYSEVDLENLFTRFYQQDEHSEGAGVGLAVVKELVNLYQGTVSVEMEEPKLIHFTVNLPIRKSHFKNLEVVELLDPVAEAGSNPDFNGHVVSIPNASKVNGPSELPILLIVDDHKEIREFLDSAWKTRYKIIGAINGLEGIKTALEVVPDIIISDVRMPLGDGIELCNKLKTDERTSHIPIILLTAGVGEEQELLGLDSGADDFITKPFKLKILQARVDNLIANRKMLRNRYSHESILEAKDIAITPTDEVFLNKLQSVLDDHLSDPNFNAEAFCEKLTMSRMQLHRKLLTYTGLSTTAFIRSQRLKQAVHILKTSDVSISEIAYAVGFNTPSYFIKCFKEIYKMTPVEYLQNTD</sequence>
<evidence type="ECO:0000256" key="2">
    <source>
        <dbReference type="ARBA" id="ARBA00012438"/>
    </source>
</evidence>
<evidence type="ECO:0000259" key="11">
    <source>
        <dbReference type="PROSITE" id="PS50110"/>
    </source>
</evidence>
<dbReference type="CDD" id="cd00082">
    <property type="entry name" value="HisKA"/>
    <property type="match status" value="1"/>
</dbReference>
<dbReference type="InterPro" id="IPR011006">
    <property type="entry name" value="CheY-like_superfamily"/>
</dbReference>
<dbReference type="Gene3D" id="2.130.10.10">
    <property type="entry name" value="YVTN repeat-like/Quinoprotein amine dehydrogenase"/>
    <property type="match status" value="2"/>
</dbReference>
<keyword evidence="8" id="KW-0812">Transmembrane</keyword>
<organism evidence="12 13">
    <name type="scientific">Arenibacter troitsensis</name>
    <dbReference type="NCBI Taxonomy" id="188872"/>
    <lineage>
        <taxon>Bacteria</taxon>
        <taxon>Pseudomonadati</taxon>
        <taxon>Bacteroidota</taxon>
        <taxon>Flavobacteriia</taxon>
        <taxon>Flavobacteriales</taxon>
        <taxon>Flavobacteriaceae</taxon>
        <taxon>Arenibacter</taxon>
    </lineage>
</organism>
<dbReference type="Gene3D" id="1.10.10.60">
    <property type="entry name" value="Homeodomain-like"/>
    <property type="match status" value="1"/>
</dbReference>
<evidence type="ECO:0000259" key="9">
    <source>
        <dbReference type="PROSITE" id="PS01124"/>
    </source>
</evidence>
<dbReference type="SMART" id="SM00448">
    <property type="entry name" value="REC"/>
    <property type="match status" value="1"/>
</dbReference>
<dbReference type="InterPro" id="IPR015943">
    <property type="entry name" value="WD40/YVTN_repeat-like_dom_sf"/>
</dbReference>
<dbReference type="Proteomes" id="UP000193420">
    <property type="component" value="Unassembled WGS sequence"/>
</dbReference>
<accession>A0A1X7KT19</accession>
<dbReference type="InterPro" id="IPR009057">
    <property type="entry name" value="Homeodomain-like_sf"/>
</dbReference>
<evidence type="ECO:0000256" key="7">
    <source>
        <dbReference type="PROSITE-ProRule" id="PRU00169"/>
    </source>
</evidence>
<evidence type="ECO:0000259" key="10">
    <source>
        <dbReference type="PROSITE" id="PS50109"/>
    </source>
</evidence>
<dbReference type="Gene3D" id="2.60.40.10">
    <property type="entry name" value="Immunoglobulins"/>
    <property type="match status" value="1"/>
</dbReference>
<dbReference type="EC" id="2.7.13.3" evidence="2"/>
<keyword evidence="8" id="KW-0472">Membrane</keyword>
<dbReference type="InterPro" id="IPR036890">
    <property type="entry name" value="HATPase_C_sf"/>
</dbReference>
<dbReference type="SUPFAM" id="SSF63829">
    <property type="entry name" value="Calcium-dependent phosphotriesterase"/>
    <property type="match status" value="3"/>
</dbReference>
<evidence type="ECO:0000256" key="6">
    <source>
        <dbReference type="ARBA" id="ARBA00023163"/>
    </source>
</evidence>
<dbReference type="GO" id="GO:0000155">
    <property type="term" value="F:phosphorelay sensor kinase activity"/>
    <property type="evidence" value="ECO:0007669"/>
    <property type="project" value="InterPro"/>
</dbReference>
<keyword evidence="5" id="KW-0238">DNA-binding</keyword>
<dbReference type="InterPro" id="IPR018062">
    <property type="entry name" value="HTH_AraC-typ_CS"/>
</dbReference>
<dbReference type="InterPro" id="IPR011123">
    <property type="entry name" value="Y_Y_Y"/>
</dbReference>
<evidence type="ECO:0000256" key="4">
    <source>
        <dbReference type="ARBA" id="ARBA00023015"/>
    </source>
</evidence>
<feature type="transmembrane region" description="Helical" evidence="8">
    <location>
        <begin position="12"/>
        <end position="31"/>
    </location>
</feature>
<dbReference type="PROSITE" id="PS00041">
    <property type="entry name" value="HTH_ARAC_FAMILY_1"/>
    <property type="match status" value="1"/>
</dbReference>
<dbReference type="SUPFAM" id="SSF55874">
    <property type="entry name" value="ATPase domain of HSP90 chaperone/DNA topoisomerase II/histidine kinase"/>
    <property type="match status" value="1"/>
</dbReference>
<keyword evidence="12" id="KW-0808">Transferase</keyword>
<dbReference type="PROSITE" id="PS50109">
    <property type="entry name" value="HIS_KIN"/>
    <property type="match status" value="1"/>
</dbReference>
<evidence type="ECO:0000256" key="3">
    <source>
        <dbReference type="ARBA" id="ARBA00022553"/>
    </source>
</evidence>
<dbReference type="PROSITE" id="PS01124">
    <property type="entry name" value="HTH_ARAC_FAMILY_2"/>
    <property type="match status" value="1"/>
</dbReference>
<keyword evidence="8" id="KW-1133">Transmembrane helix</keyword>
<dbReference type="SUPFAM" id="SSF46689">
    <property type="entry name" value="Homeodomain-like"/>
    <property type="match status" value="1"/>
</dbReference>
<gene>
    <name evidence="12" type="ORF">SAMN03080602_03319</name>
</gene>
<dbReference type="Gene3D" id="1.10.287.130">
    <property type="match status" value="1"/>
</dbReference>
<dbReference type="Gene3D" id="3.30.565.10">
    <property type="entry name" value="Histidine kinase-like ATPase, C-terminal domain"/>
    <property type="match status" value="1"/>
</dbReference>
<dbReference type="InterPro" id="IPR005467">
    <property type="entry name" value="His_kinase_dom"/>
</dbReference>
<dbReference type="Pfam" id="PF07495">
    <property type="entry name" value="Y_Y_Y"/>
    <property type="match status" value="1"/>
</dbReference>
<dbReference type="InterPro" id="IPR001789">
    <property type="entry name" value="Sig_transdc_resp-reg_receiver"/>
</dbReference>
<dbReference type="InterPro" id="IPR013783">
    <property type="entry name" value="Ig-like_fold"/>
</dbReference>
<dbReference type="InterPro" id="IPR036097">
    <property type="entry name" value="HisK_dim/P_sf"/>
</dbReference>
<dbReference type="Gene3D" id="3.40.50.2300">
    <property type="match status" value="1"/>
</dbReference>
<dbReference type="SUPFAM" id="SSF47384">
    <property type="entry name" value="Homodimeric domain of signal transducing histidine kinase"/>
    <property type="match status" value="1"/>
</dbReference>